<evidence type="ECO:0000313" key="10">
    <source>
        <dbReference type="EMBL" id="GLI34365.1"/>
    </source>
</evidence>
<dbReference type="SUPFAM" id="SSF56954">
    <property type="entry name" value="Outer membrane efflux proteins (OEP)"/>
    <property type="match status" value="1"/>
</dbReference>
<evidence type="ECO:0000256" key="2">
    <source>
        <dbReference type="ARBA" id="ARBA00007613"/>
    </source>
</evidence>
<keyword evidence="4" id="KW-1134">Transmembrane beta strand</keyword>
<evidence type="ECO:0000256" key="3">
    <source>
        <dbReference type="ARBA" id="ARBA00022448"/>
    </source>
</evidence>
<dbReference type="EMBL" id="BSDR01000001">
    <property type="protein sequence ID" value="GLI34365.1"/>
    <property type="molecule type" value="Genomic_DNA"/>
</dbReference>
<dbReference type="PANTHER" id="PTHR30026">
    <property type="entry name" value="OUTER MEMBRANE PROTEIN TOLC"/>
    <property type="match status" value="1"/>
</dbReference>
<keyword evidence="3" id="KW-0813">Transport</keyword>
<evidence type="ECO:0000313" key="11">
    <source>
        <dbReference type="Proteomes" id="UP001144372"/>
    </source>
</evidence>
<comment type="subcellular location">
    <subcellularLocation>
        <location evidence="1">Cell outer membrane</location>
    </subcellularLocation>
</comment>
<dbReference type="GO" id="GO:0015288">
    <property type="term" value="F:porin activity"/>
    <property type="evidence" value="ECO:0007669"/>
    <property type="project" value="TreeGrafter"/>
</dbReference>
<dbReference type="PANTHER" id="PTHR30026:SF20">
    <property type="entry name" value="OUTER MEMBRANE PROTEIN TOLC"/>
    <property type="match status" value="1"/>
</dbReference>
<accession>A0A9W6D1X7</accession>
<reference evidence="10" key="1">
    <citation type="submission" date="2022-12" db="EMBL/GenBank/DDBJ databases">
        <title>Reference genome sequencing for broad-spectrum identification of bacterial and archaeal isolates by mass spectrometry.</title>
        <authorList>
            <person name="Sekiguchi Y."/>
            <person name="Tourlousse D.M."/>
        </authorList>
    </citation>
    <scope>NUCLEOTIDE SEQUENCE</scope>
    <source>
        <strain evidence="10">ASRB1</strain>
    </source>
</reference>
<feature type="coiled-coil region" evidence="8">
    <location>
        <begin position="110"/>
        <end position="171"/>
    </location>
</feature>
<sequence length="427" mass="48346">MNILLQNLRITLPVFFHVIAMAFSILMLPRPGYSINIDEAISLAERNLPSYKAAKLEVQSTENLYKASLSPYLPSLDTSTSQEYHDTTPEDFDLNTYDVTLSYLLFDGGRRKANRNIAELNLDITRQEQDKNLLDLEFNVKSSFYTAIARKEILEQRKIQLEDARKDHEVAQGRYKFGVAKLSDVLQASVRLEQARFKLVQAEGELAIGLANLNSLLGRDLNMVYDLDGRLSFEMAAPHLDLLSQAALKRPEIKQAEDLLKISKQNKSLEISAFFPDITANTSYSRADADRAIDDRSVGIKATWNIFELGKFYRTKSAQLEIHVSEENINETIRQLLLDVKRAYEDFLTASKNISVAQEQLAQAEQNYSQAFGEYKVGKGDILSLVQAESFLSTAREQLTTSKLNHILAKSLLERIAGIDKLESFQY</sequence>
<keyword evidence="8" id="KW-0175">Coiled coil</keyword>
<dbReference type="InterPro" id="IPR051906">
    <property type="entry name" value="TolC-like"/>
</dbReference>
<feature type="transmembrane region" description="Helical" evidence="9">
    <location>
        <begin position="12"/>
        <end position="29"/>
    </location>
</feature>
<feature type="coiled-coil region" evidence="8">
    <location>
        <begin position="347"/>
        <end position="374"/>
    </location>
</feature>
<evidence type="ECO:0000256" key="9">
    <source>
        <dbReference type="SAM" id="Phobius"/>
    </source>
</evidence>
<protein>
    <submittedName>
        <fullName evidence="10">Agglutination protein</fullName>
    </submittedName>
</protein>
<keyword evidence="7" id="KW-0998">Cell outer membrane</keyword>
<dbReference type="Pfam" id="PF02321">
    <property type="entry name" value="OEP"/>
    <property type="match status" value="2"/>
</dbReference>
<proteinExistence type="inferred from homology"/>
<evidence type="ECO:0000256" key="7">
    <source>
        <dbReference type="ARBA" id="ARBA00023237"/>
    </source>
</evidence>
<keyword evidence="5 9" id="KW-0812">Transmembrane</keyword>
<keyword evidence="11" id="KW-1185">Reference proteome</keyword>
<organism evidence="10 11">
    <name type="scientific">Desulforhabdus amnigena</name>
    <dbReference type="NCBI Taxonomy" id="40218"/>
    <lineage>
        <taxon>Bacteria</taxon>
        <taxon>Pseudomonadati</taxon>
        <taxon>Thermodesulfobacteriota</taxon>
        <taxon>Syntrophobacteria</taxon>
        <taxon>Syntrophobacterales</taxon>
        <taxon>Syntrophobacteraceae</taxon>
        <taxon>Desulforhabdus</taxon>
    </lineage>
</organism>
<keyword evidence="9" id="KW-1133">Transmembrane helix</keyword>
<dbReference type="GO" id="GO:0015562">
    <property type="term" value="F:efflux transmembrane transporter activity"/>
    <property type="evidence" value="ECO:0007669"/>
    <property type="project" value="InterPro"/>
</dbReference>
<evidence type="ECO:0000256" key="6">
    <source>
        <dbReference type="ARBA" id="ARBA00023136"/>
    </source>
</evidence>
<evidence type="ECO:0000256" key="4">
    <source>
        <dbReference type="ARBA" id="ARBA00022452"/>
    </source>
</evidence>
<dbReference type="InterPro" id="IPR003423">
    <property type="entry name" value="OMP_efflux"/>
</dbReference>
<dbReference type="Gene3D" id="1.20.1600.10">
    <property type="entry name" value="Outer membrane efflux proteins (OEP)"/>
    <property type="match status" value="1"/>
</dbReference>
<dbReference type="GO" id="GO:1990281">
    <property type="term" value="C:efflux pump complex"/>
    <property type="evidence" value="ECO:0007669"/>
    <property type="project" value="TreeGrafter"/>
</dbReference>
<dbReference type="AlphaFoldDB" id="A0A9W6D1X7"/>
<comment type="similarity">
    <text evidence="2">Belongs to the outer membrane factor (OMF) (TC 1.B.17) family.</text>
</comment>
<dbReference type="Proteomes" id="UP001144372">
    <property type="component" value="Unassembled WGS sequence"/>
</dbReference>
<name>A0A9W6D1X7_9BACT</name>
<evidence type="ECO:0000256" key="1">
    <source>
        <dbReference type="ARBA" id="ARBA00004442"/>
    </source>
</evidence>
<evidence type="ECO:0000256" key="8">
    <source>
        <dbReference type="SAM" id="Coils"/>
    </source>
</evidence>
<keyword evidence="6 9" id="KW-0472">Membrane</keyword>
<dbReference type="GO" id="GO:0009279">
    <property type="term" value="C:cell outer membrane"/>
    <property type="evidence" value="ECO:0007669"/>
    <property type="project" value="UniProtKB-SubCell"/>
</dbReference>
<comment type="caution">
    <text evidence="10">The sequence shown here is derived from an EMBL/GenBank/DDBJ whole genome shotgun (WGS) entry which is preliminary data.</text>
</comment>
<dbReference type="RefSeq" id="WP_281793618.1">
    <property type="nucleotide sequence ID" value="NZ_BSDR01000001.1"/>
</dbReference>
<evidence type="ECO:0000256" key="5">
    <source>
        <dbReference type="ARBA" id="ARBA00022692"/>
    </source>
</evidence>
<gene>
    <name evidence="10" type="ORF">DAMNIGENAA_17980</name>
</gene>